<protein>
    <submittedName>
        <fullName evidence="1">Uncharacterized protein</fullName>
    </submittedName>
</protein>
<accession>K9UCF7</accession>
<name>K9UCF7_CHAP6</name>
<evidence type="ECO:0000313" key="1">
    <source>
        <dbReference type="EMBL" id="AFY92303.1"/>
    </source>
</evidence>
<proteinExistence type="predicted"/>
<sequence>MFDIWKHANEITNNLAQGLYILEFQYGGTSFSEIPETIVKTAISDAWQLVIEQAQKGNVNLTEEYLSSFIRDKLRRDRNCQARLAILRSTVTSDIQRSNTLALSIEFFDI</sequence>
<reference evidence="1 2" key="1">
    <citation type="submission" date="2012-05" db="EMBL/GenBank/DDBJ databases">
        <title>Finished chromosome of genome of Chamaesiphon sp. PCC 6605.</title>
        <authorList>
            <consortium name="US DOE Joint Genome Institute"/>
            <person name="Gugger M."/>
            <person name="Coursin T."/>
            <person name="Rippka R."/>
            <person name="Tandeau De Marsac N."/>
            <person name="Huntemann M."/>
            <person name="Wei C.-L."/>
            <person name="Han J."/>
            <person name="Detter J.C."/>
            <person name="Han C."/>
            <person name="Tapia R."/>
            <person name="Chen A."/>
            <person name="Kyrpides N."/>
            <person name="Mavromatis K."/>
            <person name="Markowitz V."/>
            <person name="Szeto E."/>
            <person name="Ivanova N."/>
            <person name="Pagani I."/>
            <person name="Pati A."/>
            <person name="Goodwin L."/>
            <person name="Nordberg H.P."/>
            <person name="Cantor M.N."/>
            <person name="Hua S.X."/>
            <person name="Woyke T."/>
            <person name="Kerfeld C.A."/>
        </authorList>
    </citation>
    <scope>NUCLEOTIDE SEQUENCE [LARGE SCALE GENOMIC DNA]</scope>
    <source>
        <strain evidence="2">ATCC 27169 / PCC 6605</strain>
    </source>
</reference>
<dbReference type="EMBL" id="CP003600">
    <property type="protein sequence ID" value="AFY92303.1"/>
    <property type="molecule type" value="Genomic_DNA"/>
</dbReference>
<dbReference type="HOGENOM" id="CLU_2166478_0_0_3"/>
<dbReference type="RefSeq" id="WP_015158493.1">
    <property type="nucleotide sequence ID" value="NC_019697.1"/>
</dbReference>
<dbReference type="STRING" id="1173020.Cha6605_1070"/>
<dbReference type="KEGG" id="cmp:Cha6605_1070"/>
<dbReference type="AlphaFoldDB" id="K9UCF7"/>
<keyword evidence="2" id="KW-1185">Reference proteome</keyword>
<organism evidence="1 2">
    <name type="scientific">Chamaesiphon minutus (strain ATCC 27169 / PCC 6605)</name>
    <dbReference type="NCBI Taxonomy" id="1173020"/>
    <lineage>
        <taxon>Bacteria</taxon>
        <taxon>Bacillati</taxon>
        <taxon>Cyanobacteriota</taxon>
        <taxon>Cyanophyceae</taxon>
        <taxon>Gomontiellales</taxon>
        <taxon>Chamaesiphonaceae</taxon>
        <taxon>Chamaesiphon</taxon>
    </lineage>
</organism>
<gene>
    <name evidence="1" type="ORF">Cha6605_1070</name>
</gene>
<dbReference type="Proteomes" id="UP000010366">
    <property type="component" value="Chromosome"/>
</dbReference>
<evidence type="ECO:0000313" key="2">
    <source>
        <dbReference type="Proteomes" id="UP000010366"/>
    </source>
</evidence>